<protein>
    <submittedName>
        <fullName evidence="12">Multidrug export protein EmrA</fullName>
    </submittedName>
</protein>
<dbReference type="GO" id="GO:0005886">
    <property type="term" value="C:plasma membrane"/>
    <property type="evidence" value="ECO:0007669"/>
    <property type="project" value="UniProtKB-SubCell"/>
</dbReference>
<dbReference type="GO" id="GO:1990961">
    <property type="term" value="P:xenobiotic detoxification by transmembrane export across the plasma membrane"/>
    <property type="evidence" value="ECO:0007669"/>
    <property type="project" value="UniProtKB-ARBA"/>
</dbReference>
<dbReference type="InterPro" id="IPR058633">
    <property type="entry name" value="EmrA/FarA_HH"/>
</dbReference>
<dbReference type="PANTHER" id="PTHR30386">
    <property type="entry name" value="MEMBRANE FUSION SUBUNIT OF EMRAB-TOLC MULTIDRUG EFFLUX PUMP"/>
    <property type="match status" value="1"/>
</dbReference>
<evidence type="ECO:0000256" key="4">
    <source>
        <dbReference type="ARBA" id="ARBA00022475"/>
    </source>
</evidence>
<dbReference type="RefSeq" id="WP_088333868.1">
    <property type="nucleotide sequence ID" value="NZ_NBBJ01000003.1"/>
</dbReference>
<evidence type="ECO:0000259" key="10">
    <source>
        <dbReference type="Pfam" id="PF25885"/>
    </source>
</evidence>
<evidence type="ECO:0000256" key="7">
    <source>
        <dbReference type="ARBA" id="ARBA00022989"/>
    </source>
</evidence>
<keyword evidence="8 9" id="KW-0472">Membrane</keyword>
<dbReference type="EMBL" id="NBBJ01000003">
    <property type="protein sequence ID" value="OWK29754.1"/>
    <property type="molecule type" value="Genomic_DNA"/>
</dbReference>
<evidence type="ECO:0000256" key="5">
    <source>
        <dbReference type="ARBA" id="ARBA00022519"/>
    </source>
</evidence>
<sequence length="384" mass="40147">MSDTAVPAPPPAGRPALRRRLLLGLAIIVVVGIAIWAVFHFLLAAPEEETDDAYVAGDVVAITARDPGTILAIHADNTQAVKAGQPLIDLDPLTADVNLAAAEAELARAVRGTRADFSRVTESSAAVVQAEAQLAAAQADYTRRRGAAAEGAVSGEELSHAADQVKVARAALNLARSRRTQAQSTVAGTAVNTNPAVLSAIAAYRRAAIMRSHMHIVAPIDGVVAQRNAQVGQQIAAGTPLMAVVPLSRLWVDANFRETQLKDLRIGQPATVVADAYGDEVVYHGRVAGLSAGSGNAFALLPPQNASGNWIKIVQRVPVRIMLDPRELRANPLRVGLSVLAKVDTANTSAPRLAAPAAQPYRGNVTEADPAVEAKIAQIIAANR</sequence>
<evidence type="ECO:0000313" key="12">
    <source>
        <dbReference type="EMBL" id="OWK29754.1"/>
    </source>
</evidence>
<dbReference type="InterPro" id="IPR058634">
    <property type="entry name" value="AaeA-lik-b-barrel"/>
</dbReference>
<dbReference type="GO" id="GO:0046677">
    <property type="term" value="P:response to antibiotic"/>
    <property type="evidence" value="ECO:0007669"/>
    <property type="project" value="UniProtKB-ARBA"/>
</dbReference>
<dbReference type="Gene3D" id="2.40.50.100">
    <property type="match status" value="1"/>
</dbReference>
<dbReference type="InterPro" id="IPR050739">
    <property type="entry name" value="MFP"/>
</dbReference>
<evidence type="ECO:0000259" key="11">
    <source>
        <dbReference type="Pfam" id="PF25963"/>
    </source>
</evidence>
<keyword evidence="4" id="KW-1003">Cell membrane</keyword>
<dbReference type="GO" id="GO:0015721">
    <property type="term" value="P:bile acid and bile salt transport"/>
    <property type="evidence" value="ECO:0007669"/>
    <property type="project" value="UniProtKB-ARBA"/>
</dbReference>
<keyword evidence="6 9" id="KW-0812">Transmembrane</keyword>
<dbReference type="AlphaFoldDB" id="A0A245ZJ33"/>
<feature type="transmembrane region" description="Helical" evidence="9">
    <location>
        <begin position="21"/>
        <end position="43"/>
    </location>
</feature>
<keyword evidence="3" id="KW-0813">Transport</keyword>
<evidence type="ECO:0000256" key="3">
    <source>
        <dbReference type="ARBA" id="ARBA00022448"/>
    </source>
</evidence>
<comment type="subcellular location">
    <subcellularLocation>
        <location evidence="1">Cell inner membrane</location>
        <topology evidence="1">Single-pass membrane protein</topology>
    </subcellularLocation>
</comment>
<dbReference type="Proteomes" id="UP000197783">
    <property type="component" value="Unassembled WGS sequence"/>
</dbReference>
<keyword evidence="5" id="KW-0997">Cell inner membrane</keyword>
<organism evidence="12 13">
    <name type="scientific">Sphingomonas mucosissima</name>
    <dbReference type="NCBI Taxonomy" id="370959"/>
    <lineage>
        <taxon>Bacteria</taxon>
        <taxon>Pseudomonadati</taxon>
        <taxon>Pseudomonadota</taxon>
        <taxon>Alphaproteobacteria</taxon>
        <taxon>Sphingomonadales</taxon>
        <taxon>Sphingomonadaceae</taxon>
        <taxon>Sphingomonas</taxon>
    </lineage>
</organism>
<feature type="domain" description="Multidrug export protein EmrA/FarA alpha-helical hairpin" evidence="10">
    <location>
        <begin position="95"/>
        <end position="209"/>
    </location>
</feature>
<comment type="similarity">
    <text evidence="2">Belongs to the membrane fusion protein (MFP) (TC 8.A.1) family.</text>
</comment>
<dbReference type="Gene3D" id="2.40.30.170">
    <property type="match status" value="1"/>
</dbReference>
<evidence type="ECO:0000256" key="9">
    <source>
        <dbReference type="SAM" id="Phobius"/>
    </source>
</evidence>
<proteinExistence type="inferred from homology"/>
<dbReference type="Pfam" id="PF25885">
    <property type="entry name" value="HH_EMRA"/>
    <property type="match status" value="1"/>
</dbReference>
<comment type="caution">
    <text evidence="12">The sequence shown here is derived from an EMBL/GenBank/DDBJ whole genome shotgun (WGS) entry which is preliminary data.</text>
</comment>
<keyword evidence="13" id="KW-1185">Reference proteome</keyword>
<evidence type="ECO:0000256" key="6">
    <source>
        <dbReference type="ARBA" id="ARBA00022692"/>
    </source>
</evidence>
<accession>A0A245ZJ33</accession>
<evidence type="ECO:0000256" key="2">
    <source>
        <dbReference type="ARBA" id="ARBA00009477"/>
    </source>
</evidence>
<reference evidence="12 13" key="1">
    <citation type="submission" date="2017-03" db="EMBL/GenBank/DDBJ databases">
        <title>Genome sequence of Sphingomonas mucosissima DSM 17494.</title>
        <authorList>
            <person name="Poehlein A."/>
            <person name="Wuebbeler J.H."/>
            <person name="Steinbuechel A."/>
            <person name="Daniel R."/>
        </authorList>
    </citation>
    <scope>NUCLEOTIDE SEQUENCE [LARGE SCALE GENOMIC DNA]</scope>
    <source>
        <strain evidence="12 13">DSM 17494</strain>
    </source>
</reference>
<gene>
    <name evidence="12" type="primary">emrA</name>
    <name evidence="12" type="ORF">SPMU_21740</name>
</gene>
<dbReference type="PANTHER" id="PTHR30386:SF19">
    <property type="entry name" value="MULTIDRUG EXPORT PROTEIN EMRA-RELATED"/>
    <property type="match status" value="1"/>
</dbReference>
<name>A0A245ZJ33_9SPHN</name>
<dbReference type="FunFam" id="2.40.30.170:FF:000003">
    <property type="entry name" value="Multidrug resistance protein A"/>
    <property type="match status" value="1"/>
</dbReference>
<dbReference type="OrthoDB" id="9811754at2"/>
<evidence type="ECO:0000256" key="1">
    <source>
        <dbReference type="ARBA" id="ARBA00004377"/>
    </source>
</evidence>
<evidence type="ECO:0000256" key="8">
    <source>
        <dbReference type="ARBA" id="ARBA00023136"/>
    </source>
</evidence>
<keyword evidence="7 9" id="KW-1133">Transmembrane helix</keyword>
<evidence type="ECO:0000313" key="13">
    <source>
        <dbReference type="Proteomes" id="UP000197783"/>
    </source>
</evidence>
<dbReference type="SUPFAM" id="SSF111369">
    <property type="entry name" value="HlyD-like secretion proteins"/>
    <property type="match status" value="1"/>
</dbReference>
<feature type="domain" description="p-hydroxybenzoic acid efflux pump subunit AaeA-like beta-barrel" evidence="11">
    <location>
        <begin position="251"/>
        <end position="327"/>
    </location>
</feature>
<dbReference type="Pfam" id="PF25963">
    <property type="entry name" value="Beta-barrel_AAEA"/>
    <property type="match status" value="1"/>
</dbReference>